<accession>A0ABT5JMJ0</accession>
<gene>
    <name evidence="1" type="ORF">OIK40_04140</name>
</gene>
<comment type="caution">
    <text evidence="1">The sequence shown here is derived from an EMBL/GenBank/DDBJ whole genome shotgun (WGS) entry which is preliminary data.</text>
</comment>
<keyword evidence="2" id="KW-1185">Reference proteome</keyword>
<dbReference type="Proteomes" id="UP001216558">
    <property type="component" value="Unassembled WGS sequence"/>
</dbReference>
<evidence type="ECO:0000313" key="1">
    <source>
        <dbReference type="EMBL" id="MDC8753829.1"/>
    </source>
</evidence>
<organism evidence="1 2">
    <name type="scientific">Erythrobacter fulvus</name>
    <dbReference type="NCBI Taxonomy" id="2987523"/>
    <lineage>
        <taxon>Bacteria</taxon>
        <taxon>Pseudomonadati</taxon>
        <taxon>Pseudomonadota</taxon>
        <taxon>Alphaproteobacteria</taxon>
        <taxon>Sphingomonadales</taxon>
        <taxon>Erythrobacteraceae</taxon>
        <taxon>Erythrobacter/Porphyrobacter group</taxon>
        <taxon>Erythrobacter</taxon>
    </lineage>
</organism>
<protein>
    <submittedName>
        <fullName evidence="1">Uncharacterized protein</fullName>
    </submittedName>
</protein>
<proteinExistence type="predicted"/>
<name>A0ABT5JMJ0_9SPHN</name>
<dbReference type="EMBL" id="JAQQXQ010000002">
    <property type="protein sequence ID" value="MDC8753829.1"/>
    <property type="molecule type" value="Genomic_DNA"/>
</dbReference>
<dbReference type="RefSeq" id="WP_273676450.1">
    <property type="nucleotide sequence ID" value="NZ_JAQQXQ010000002.1"/>
</dbReference>
<evidence type="ECO:0000313" key="2">
    <source>
        <dbReference type="Proteomes" id="UP001216558"/>
    </source>
</evidence>
<sequence length="179" mass="20258">MDERLLIAFAAGLIRCQAGSAVFSMGSNTEIKRNWPVPRYIWQLPGGSLSLARDQFTAPISGSSSQALAEDSTLVGVAAVTLLELKTHEGELRKHFQMPQRGRRQHGAKAITLTACEKWLRQEFRKDSRHLRRKDDFMEDALAKYKGSLTKRGFFSVWRKVTMEADHKKRREGGRPEGT</sequence>
<reference evidence="1 2" key="1">
    <citation type="submission" date="2022-10" db="EMBL/GenBank/DDBJ databases">
        <title>Erythrobacter sp. sf7 Genome sequencing.</title>
        <authorList>
            <person name="Park S."/>
        </authorList>
    </citation>
    <scope>NUCLEOTIDE SEQUENCE [LARGE SCALE GENOMIC DNA]</scope>
    <source>
        <strain evidence="2">sf7</strain>
    </source>
</reference>